<keyword evidence="3" id="KW-1185">Reference proteome</keyword>
<keyword evidence="1" id="KW-1133">Transmembrane helix</keyword>
<organism evidence="2 3">
    <name type="scientific">Riccia sorocarpa</name>
    <dbReference type="NCBI Taxonomy" id="122646"/>
    <lineage>
        <taxon>Eukaryota</taxon>
        <taxon>Viridiplantae</taxon>
        <taxon>Streptophyta</taxon>
        <taxon>Embryophyta</taxon>
        <taxon>Marchantiophyta</taxon>
        <taxon>Marchantiopsida</taxon>
        <taxon>Marchantiidae</taxon>
        <taxon>Marchantiales</taxon>
        <taxon>Ricciaceae</taxon>
        <taxon>Riccia</taxon>
    </lineage>
</organism>
<dbReference type="InterPro" id="IPR010721">
    <property type="entry name" value="UstE-like"/>
</dbReference>
<feature type="transmembrane region" description="Helical" evidence="1">
    <location>
        <begin position="145"/>
        <end position="161"/>
    </location>
</feature>
<dbReference type="Gene3D" id="1.20.120.1630">
    <property type="match status" value="1"/>
</dbReference>
<proteinExistence type="predicted"/>
<dbReference type="EMBL" id="JBJQOH010000004">
    <property type="protein sequence ID" value="KAL3687150.1"/>
    <property type="molecule type" value="Genomic_DNA"/>
</dbReference>
<dbReference type="FunFam" id="1.20.120.1630:FF:000015">
    <property type="entry name" value="3-oxo-5-alpha-steroid 4-dehydrogenase (DUF1295)"/>
    <property type="match status" value="1"/>
</dbReference>
<accession>A0ABD3H6M0</accession>
<keyword evidence="1" id="KW-0472">Membrane</keyword>
<evidence type="ECO:0000313" key="3">
    <source>
        <dbReference type="Proteomes" id="UP001633002"/>
    </source>
</evidence>
<protein>
    <recommendedName>
        <fullName evidence="4">Steroid 5-alpha reductase C-terminal domain-containing protein</fullName>
    </recommendedName>
</protein>
<dbReference type="Pfam" id="PF06966">
    <property type="entry name" value="DUF1295"/>
    <property type="match status" value="1"/>
</dbReference>
<feature type="transmembrane region" description="Helical" evidence="1">
    <location>
        <begin position="13"/>
        <end position="35"/>
    </location>
</feature>
<dbReference type="PANTHER" id="PTHR32251">
    <property type="entry name" value="3-OXO-5-ALPHA-STEROID 4-DEHYDROGENASE"/>
    <property type="match status" value="1"/>
</dbReference>
<comment type="caution">
    <text evidence="2">The sequence shown here is derived from an EMBL/GenBank/DDBJ whole genome shotgun (WGS) entry which is preliminary data.</text>
</comment>
<evidence type="ECO:0000313" key="2">
    <source>
        <dbReference type="EMBL" id="KAL3687150.1"/>
    </source>
</evidence>
<dbReference type="PROSITE" id="PS50244">
    <property type="entry name" value="S5A_REDUCTASE"/>
    <property type="match status" value="1"/>
</dbReference>
<evidence type="ECO:0000256" key="1">
    <source>
        <dbReference type="SAM" id="Phobius"/>
    </source>
</evidence>
<feature type="transmembrane region" description="Helical" evidence="1">
    <location>
        <begin position="67"/>
        <end position="89"/>
    </location>
</feature>
<reference evidence="2 3" key="1">
    <citation type="submission" date="2024-09" db="EMBL/GenBank/DDBJ databases">
        <title>Chromosome-scale assembly of Riccia sorocarpa.</title>
        <authorList>
            <person name="Paukszto L."/>
        </authorList>
    </citation>
    <scope>NUCLEOTIDE SEQUENCE [LARGE SCALE GENOMIC DNA]</scope>
    <source>
        <strain evidence="2">LP-2024</strain>
        <tissue evidence="2">Aerial parts of the thallus</tissue>
    </source>
</reference>
<sequence>MVAGNSEPGTRDAIFLGITAGVTILYQLSFFVVAYGFRFDKVTDFAGATNFVVLAILTFLLRGSYYFRQVILTTFVIVWGFRLGGFLLLRILNWGEDKRFDDKRNDFWKFALFWVFQAVWVWTVSLPVTIVNASGRNPDFEVRDVVGWVMFGLGLVIEAIADQNKLNFKNNPQNKGKWCDGGLWSWSRHPNYFGEILLWWGIFVAATPVLDKGRWAVVVGPILLTFLLLFVSGIPLLESSADKRYMSNPEYRQYKKVTSVLIPLPPAVYGKLPLLFKQILLFELPFYTNSKASEEQLQAMHYHSFRIEGEALARVCWSDVLGLFSGRVDG</sequence>
<dbReference type="PANTHER" id="PTHR32251:SF15">
    <property type="entry name" value="3-OXO-5-ALPHA-STEROID 4-DEHYDROGENASE (DUF1295)"/>
    <property type="match status" value="1"/>
</dbReference>
<feature type="transmembrane region" description="Helical" evidence="1">
    <location>
        <begin position="42"/>
        <end position="61"/>
    </location>
</feature>
<name>A0ABD3H6M0_9MARC</name>
<evidence type="ECO:0008006" key="4">
    <source>
        <dbReference type="Google" id="ProtNLM"/>
    </source>
</evidence>
<feature type="transmembrane region" description="Helical" evidence="1">
    <location>
        <begin position="216"/>
        <end position="237"/>
    </location>
</feature>
<dbReference type="Proteomes" id="UP001633002">
    <property type="component" value="Unassembled WGS sequence"/>
</dbReference>
<gene>
    <name evidence="2" type="ORF">R1sor_013459</name>
</gene>
<dbReference type="AlphaFoldDB" id="A0ABD3H6M0"/>
<feature type="transmembrane region" description="Helical" evidence="1">
    <location>
        <begin position="110"/>
        <end position="133"/>
    </location>
</feature>
<keyword evidence="1" id="KW-0812">Transmembrane</keyword>